<dbReference type="InterPro" id="IPR000157">
    <property type="entry name" value="TIR_dom"/>
</dbReference>
<dbReference type="InterPro" id="IPR035897">
    <property type="entry name" value="Toll_tir_struct_dom_sf"/>
</dbReference>
<evidence type="ECO:0000259" key="6">
    <source>
        <dbReference type="PROSITE" id="PS50104"/>
    </source>
</evidence>
<dbReference type="Pfam" id="PF01094">
    <property type="entry name" value="ANF_receptor"/>
    <property type="match status" value="1"/>
</dbReference>
<dbReference type="SUPFAM" id="SSF52200">
    <property type="entry name" value="Toll/Interleukin receptor TIR domain"/>
    <property type="match status" value="1"/>
</dbReference>
<evidence type="ECO:0000256" key="1">
    <source>
        <dbReference type="ARBA" id="ARBA00004370"/>
    </source>
</evidence>
<dbReference type="EMBL" id="BKZV01000002">
    <property type="protein sequence ID" value="GER83053.1"/>
    <property type="molecule type" value="Genomic_DNA"/>
</dbReference>
<dbReference type="PROSITE" id="PS50104">
    <property type="entry name" value="TIR"/>
    <property type="match status" value="1"/>
</dbReference>
<proteinExistence type="predicted"/>
<sequence length="723" mass="78803">MIKHLSANQISVSDLPKELPAGHDRQAELQRRIGEANLVIVLVGPDFLQDHRFELQLIEERLPANDWRFIPILAREVPRQGIPLLERCQLLPRSEKALASLEASQRDKVLKEISNEIKKTSDEIEMLIKRGPARQSLQDGVSEVAREEKSAPVPVLPHEQTVAAEGRSGAIAGIQPALPVERKKRWRQFATWKVVTLLALFFCVLCVSIGIGYLALRTSSPATEIRTGHTATTIAACSQAGMPGAVGLTTELVAGDCVGISVGQSIFDQGNGLTISAKLQAAALLRAGRISQARTYFQLARRTDPTDAEAGIYDEDLLYFSQPHLSLLVGVHFSHRGDLYAQQDALQSRAILQGAFVYQKEYNRDQEHRMKLVLLIDNTGYSTETALEAARLTQKCLQAQGLNALALIGWPFGLAGDDVVQEGMSSDLQKLLSNMPVPIVASVPTDLSGLLPNFFSVVPSLQSEAAAIVAYMQHIGARNPDVIYDENLPSAQALAHDLQSFTNRQQQVYPSQAYTGDSATGIQDSLKFITRMNDALIFIGAAPSAVILQKALASQRYSHLVVLGTDILYHYVDLLSSTDRAALVGLHFLSFAYPDEYGYFLPDKPPPAFFADYLSEFSPPGQSEGPITYGKSREESEVILAYDAFTVVFTAFQRARPGATLLQGLESIAPAQPVQGISGQIAFGPDGYPIDKAVLVLKIVPGSSPAQPGPYTEQEMLISGRYS</sequence>
<comment type="subcellular location">
    <subcellularLocation>
        <location evidence="1">Membrane</location>
    </subcellularLocation>
</comment>
<keyword evidence="8" id="KW-1185">Reference proteome</keyword>
<evidence type="ECO:0000256" key="2">
    <source>
        <dbReference type="ARBA" id="ARBA00022692"/>
    </source>
</evidence>
<keyword evidence="2 5" id="KW-0812">Transmembrane</keyword>
<protein>
    <recommendedName>
        <fullName evidence="6">TIR domain-containing protein</fullName>
    </recommendedName>
</protein>
<name>A0A5J4K6A8_9CHLR</name>
<dbReference type="GO" id="GO:0007165">
    <property type="term" value="P:signal transduction"/>
    <property type="evidence" value="ECO:0007669"/>
    <property type="project" value="InterPro"/>
</dbReference>
<dbReference type="InterPro" id="IPR028082">
    <property type="entry name" value="Peripla_BP_I"/>
</dbReference>
<evidence type="ECO:0000313" key="7">
    <source>
        <dbReference type="EMBL" id="GER83053.1"/>
    </source>
</evidence>
<dbReference type="Proteomes" id="UP000334820">
    <property type="component" value="Unassembled WGS sequence"/>
</dbReference>
<dbReference type="SUPFAM" id="SSF53822">
    <property type="entry name" value="Periplasmic binding protein-like I"/>
    <property type="match status" value="1"/>
</dbReference>
<evidence type="ECO:0000313" key="8">
    <source>
        <dbReference type="Proteomes" id="UP000334820"/>
    </source>
</evidence>
<reference evidence="7 8" key="1">
    <citation type="journal article" date="2019" name="Int. J. Syst. Evol. Microbiol.">
        <title>Thermogemmatispora aurantia sp. nov. and Thermogemmatispora argillosa sp. nov., within the class Ktedonobacteria, and emended description of the genus Thermogemmatispora.</title>
        <authorList>
            <person name="Zheng Y."/>
            <person name="Wang C.M."/>
            <person name="Sakai Y."/>
            <person name="Abe K."/>
            <person name="Yokota A."/>
            <person name="Yabe S."/>
        </authorList>
    </citation>
    <scope>NUCLEOTIDE SEQUENCE [LARGE SCALE GENOMIC DNA]</scope>
    <source>
        <strain evidence="7 8">A1-2</strain>
    </source>
</reference>
<organism evidence="7 8">
    <name type="scientific">Thermogemmatispora aurantia</name>
    <dbReference type="NCBI Taxonomy" id="2045279"/>
    <lineage>
        <taxon>Bacteria</taxon>
        <taxon>Bacillati</taxon>
        <taxon>Chloroflexota</taxon>
        <taxon>Ktedonobacteria</taxon>
        <taxon>Thermogemmatisporales</taxon>
        <taxon>Thermogemmatisporaceae</taxon>
        <taxon>Thermogemmatispora</taxon>
    </lineage>
</organism>
<dbReference type="AlphaFoldDB" id="A0A5J4K6A8"/>
<dbReference type="GO" id="GO:0016020">
    <property type="term" value="C:membrane"/>
    <property type="evidence" value="ECO:0007669"/>
    <property type="project" value="UniProtKB-SubCell"/>
</dbReference>
<dbReference type="InterPro" id="IPR001828">
    <property type="entry name" value="ANF_lig-bd_rcpt"/>
</dbReference>
<evidence type="ECO:0000256" key="5">
    <source>
        <dbReference type="SAM" id="Phobius"/>
    </source>
</evidence>
<keyword evidence="3 5" id="KW-1133">Transmembrane helix</keyword>
<evidence type="ECO:0000256" key="4">
    <source>
        <dbReference type="ARBA" id="ARBA00023136"/>
    </source>
</evidence>
<dbReference type="Gene3D" id="3.40.50.10140">
    <property type="entry name" value="Toll/interleukin-1 receptor homology (TIR) domain"/>
    <property type="match status" value="1"/>
</dbReference>
<dbReference type="Gene3D" id="3.40.50.2300">
    <property type="match status" value="2"/>
</dbReference>
<feature type="transmembrane region" description="Helical" evidence="5">
    <location>
        <begin position="192"/>
        <end position="216"/>
    </location>
</feature>
<comment type="caution">
    <text evidence="7">The sequence shown here is derived from an EMBL/GenBank/DDBJ whole genome shotgun (WGS) entry which is preliminary data.</text>
</comment>
<evidence type="ECO:0000256" key="3">
    <source>
        <dbReference type="ARBA" id="ARBA00022989"/>
    </source>
</evidence>
<gene>
    <name evidence="7" type="ORF">KTAU_16900</name>
</gene>
<keyword evidence="4 5" id="KW-0472">Membrane</keyword>
<accession>A0A5J4K6A8</accession>
<feature type="domain" description="TIR" evidence="6">
    <location>
        <begin position="1"/>
        <end position="117"/>
    </location>
</feature>